<gene>
    <name evidence="2" type="ORF">MYCFIDRAFT_177393</name>
</gene>
<name>M2ZMW6_PSEFD</name>
<dbReference type="RefSeq" id="XP_007929383.1">
    <property type="nucleotide sequence ID" value="XM_007931192.1"/>
</dbReference>
<dbReference type="Proteomes" id="UP000016932">
    <property type="component" value="Unassembled WGS sequence"/>
</dbReference>
<keyword evidence="1" id="KW-0732">Signal</keyword>
<feature type="chain" id="PRO_5004030975" evidence="1">
    <location>
        <begin position="19"/>
        <end position="653"/>
    </location>
</feature>
<dbReference type="HOGENOM" id="CLU_419853_0_0_1"/>
<protein>
    <submittedName>
        <fullName evidence="2">Uncharacterized protein</fullName>
    </submittedName>
</protein>
<reference evidence="2 3" key="1">
    <citation type="journal article" date="2012" name="PLoS Pathog.">
        <title>Diverse lifestyles and strategies of plant pathogenesis encoded in the genomes of eighteen Dothideomycetes fungi.</title>
        <authorList>
            <person name="Ohm R.A."/>
            <person name="Feau N."/>
            <person name="Henrissat B."/>
            <person name="Schoch C.L."/>
            <person name="Horwitz B.A."/>
            <person name="Barry K.W."/>
            <person name="Condon B.J."/>
            <person name="Copeland A.C."/>
            <person name="Dhillon B."/>
            <person name="Glaser F."/>
            <person name="Hesse C.N."/>
            <person name="Kosti I."/>
            <person name="LaButti K."/>
            <person name="Lindquist E.A."/>
            <person name="Lucas S."/>
            <person name="Salamov A.A."/>
            <person name="Bradshaw R.E."/>
            <person name="Ciuffetti L."/>
            <person name="Hamelin R.C."/>
            <person name="Kema G.H.J."/>
            <person name="Lawrence C."/>
            <person name="Scott J.A."/>
            <person name="Spatafora J.W."/>
            <person name="Turgeon B.G."/>
            <person name="de Wit P.J.G.M."/>
            <person name="Zhong S."/>
            <person name="Goodwin S.B."/>
            <person name="Grigoriev I.V."/>
        </authorList>
    </citation>
    <scope>NUCLEOTIDE SEQUENCE [LARGE SCALE GENOMIC DNA]</scope>
    <source>
        <strain evidence="2 3">CIRAD86</strain>
    </source>
</reference>
<dbReference type="GeneID" id="19333730"/>
<accession>M2ZMW6</accession>
<organism evidence="2 3">
    <name type="scientific">Pseudocercospora fijiensis (strain CIRAD86)</name>
    <name type="common">Black leaf streak disease fungus</name>
    <name type="synonym">Mycosphaerella fijiensis</name>
    <dbReference type="NCBI Taxonomy" id="383855"/>
    <lineage>
        <taxon>Eukaryota</taxon>
        <taxon>Fungi</taxon>
        <taxon>Dikarya</taxon>
        <taxon>Ascomycota</taxon>
        <taxon>Pezizomycotina</taxon>
        <taxon>Dothideomycetes</taxon>
        <taxon>Dothideomycetidae</taxon>
        <taxon>Mycosphaerellales</taxon>
        <taxon>Mycosphaerellaceae</taxon>
        <taxon>Pseudocercospora</taxon>
    </lineage>
</organism>
<proteinExistence type="predicted"/>
<evidence type="ECO:0000256" key="1">
    <source>
        <dbReference type="SAM" id="SignalP"/>
    </source>
</evidence>
<keyword evidence="3" id="KW-1185">Reference proteome</keyword>
<dbReference type="EMBL" id="KB446561">
    <property type="protein sequence ID" value="EME80454.1"/>
    <property type="molecule type" value="Genomic_DNA"/>
</dbReference>
<feature type="signal peptide" evidence="1">
    <location>
        <begin position="1"/>
        <end position="18"/>
    </location>
</feature>
<evidence type="ECO:0000313" key="3">
    <source>
        <dbReference type="Proteomes" id="UP000016932"/>
    </source>
</evidence>
<evidence type="ECO:0000313" key="2">
    <source>
        <dbReference type="EMBL" id="EME80454.1"/>
    </source>
</evidence>
<dbReference type="VEuPathDB" id="FungiDB:MYCFIDRAFT_177393"/>
<dbReference type="KEGG" id="pfj:MYCFIDRAFT_177393"/>
<sequence length="653" mass="73383">MVPVLFLAFAFFDAELEAILMKLPSESGVDDESMLGNGKGKHHAKAQYKSVSKDTYMYLATLPTSLGQSIPFSCTCDIHADILQSLTPSILLMRTWYAVTDSQGQGGVSLRPANAIQYLHVLQSHVPRPSSTRERTFLHSSINLKEVRRNRPSISHLGTAAVERISGALGRWSASKFLYQCLELRAEQLRSSASPYTETGRSPMNHAIMFWAWISCPRVWFAASEYWPALAANASHMCPAAGCQTSQHTCRGRLLSVHLRILSRSFQDVLRSFHQFILTEPGESKRVSCCNGKTVRRSSAHFCSSSGGYLGSEYNPLKSSTACSACQLRTRQSALYSGREAHLTHIHPDSLWRSPIKGSLTSRWLMLFASSNLSSSNASHAWRNRRSNFWPKGFNASVGMIVDDIICFDKMYWRERPAGELRIDNGDIVVAQHHYHMSLAIDVDIEPLLLKSDVRRRHVRTRHVTRLIYSHAKDVTVKRQSVYSPNMDPRPFDDLCLDITATTIGLNVRMATDRLKARPATDEENPQNDILTLESMVKLDLQAQTLKDLAESEEERVSTTPFAACRWSLEAHPAASCSSRVIRVICDTTTSPTPACPHALHSLLRTGSQREQYYNVLVPCYPERPFTVPRGWQQDKQAVENAKTSHFFETMHP</sequence>
<dbReference type="AlphaFoldDB" id="M2ZMW6"/>